<dbReference type="OrthoDB" id="6634118at2759"/>
<dbReference type="InParanoid" id="A0A482XXB2"/>
<keyword evidence="3" id="KW-1185">Reference proteome</keyword>
<feature type="chain" id="PRO_5019832767" description="KASH domain-containing protein" evidence="1">
    <location>
        <begin position="24"/>
        <end position="3553"/>
    </location>
</feature>
<dbReference type="Proteomes" id="UP000291343">
    <property type="component" value="Unassembled WGS sequence"/>
</dbReference>
<keyword evidence="1" id="KW-0732">Signal</keyword>
<evidence type="ECO:0008006" key="4">
    <source>
        <dbReference type="Google" id="ProtNLM"/>
    </source>
</evidence>
<feature type="signal peptide" evidence="1">
    <location>
        <begin position="1"/>
        <end position="23"/>
    </location>
</feature>
<evidence type="ECO:0000313" key="2">
    <source>
        <dbReference type="EMBL" id="RZF48941.1"/>
    </source>
</evidence>
<comment type="caution">
    <text evidence="2">The sequence shown here is derived from an EMBL/GenBank/DDBJ whole genome shotgun (WGS) entry which is preliminary data.</text>
</comment>
<sequence length="3553" mass="407368">MKLQWNISITLPLLLTTIIQVQGTKIYEADTCTAVCWSDFIQRNDAPHMLQEMMQTISTFGPESPQMAQLLQTLISETETMSIVPNVVMDTKVVKVVETIDEVLPSPVVLQSGDLIESSTSVVTEIQVTPVLDPIIFKPSPMDPELIEAVPNYIEELITNQELETNIPPAELNDFLSKVLTLSDTKFFEVPLAGSLSMSLSSYSSSSSSSEEELITETDVTIVKRKQTLVKKNRIVLKKKILRYLQQVIEQKALPAELMDRLVDYIDYLGQDLQVINQEVDDEIIENIYQQDSSITVQDQLLDPSFMNIDSTDVSVQNYVTGLLSNPSLVSDLPQEELGFILNQVLSGTDTAFLDTLPLMEPTLTYSTEVMDIESEISDDEMIVEFEESSMTVTRRVVVDYLRQIIARGTLPIDLINRLYGYVEFMTRGDLITANHIFTGSDLTFFEALPVSVSSITTSITTSDVLDPDPVTQDVRIITKKQRKSKKTKISKKRIIKYLQQVIEKKALPTEMLTRLSDYLDFIQEDGQYTRTVTENVVEEIVEEKPKGKFSLAITGIDAVDIVKPVGKQTDKLTLKLNGGGMKGLVEKLGSFGDSSEEDKSSAILTPDFKFAFPFDEEYLTSMYPNVDCNGMVAKYLAGEKIDNEIDNELFETPLAELDLEEKKIADNAEILNDNWLDVVGELGLFMKSEKDIENIEELSTIVKDLQSYTPQQTINAADNLLIKKIKKIVQKLNDFFTTNPSLKNVKKYGDIVKGLKTNLKFSEKFFKKVKSISIKRSSIRKIVNKKKYSSIVEKVQDKLKSIPEIFKEESSAVGSVFKRIMNDLENFMAWKPSDVIQDNYTKLLSRMHDFMNEPTTGDVDVESYNGEIMNEIEMFMKEEENPRNLVSFVEGNVESSSTTVETVGEISEFVVEEGFNVEFIDEVETCSRLITELETLIGSRSTSVYSFKYKKITTKLTKYIHHLKQYGIRAVCPEEYELALQDLEKYIINDPTIVTPEKYLKLISDINYNIDMISYDTVDVDPFIERSVNVLEGYFESNPIVKNVEVSVKITKIRKFMRSVKRYGIRSVNIKQYSEIVQDLLGDLTQNDTNSEETSEMTYVLNQISDYIENPNYIVHQVDPNFLKLISDVEYFLSTNTEIQYTKYTKYVTNLYKFVHEVKRYGLEVFDFNLYKTEVEEFLKEIREDELINEENTQIFEYLINEIYEQVENPLLGTYEIDPFIEKSINEIENVIQQKDVTTVLKYYKNIVKLRKYVSSVRRFGLQTVNYEEYHELLDEIVEEVRVDQTFENSEVFEDLVSQTSSFIVDSSYGLYEVDPFISRSISTLDSYFLAEPRVDYSKYSVYITKIYRYISEVKRLGMGYVDTAEYIQILDEISQEIFNDMSIDDIDKYTHLIVQVTGYLKESSKIESTAVDPFIERSINLLENFIETDTKILHTTRYKKIITKIYKYISDVRVYGMGSVDLNNYQTVLNQFLQYVSTDPSIENCEQYTGLVNEISEYISDTSYGTYEFDPFVEKSIVELENYLQVSSSVAYKRKYSIIIRKLYKHVSNVKRYGSSAVDTEDYQRIIAELQAEIALDENIVQDCDVYLGLVDEISELAYDKQVFEYVPVDPFIERAIVELEKYLQSSSGVVYTTKYSVHITKLYKYISDWRRHGVTAIDHEYYMKTLSELMDIVHEDMGEETSKTCIDLILQISDYFDTPSYVSHDLDSYKLLISDFETYLTTDTVLITNKIFLDQISKLKTYVTDVKTFGKSSISIVPHPSVLTDLEKQIITNLDIEAQKRYIDLISQNAVNFEDTESCVDNLQSYRMVVTDLETTLRTDTRIGYTTSISLLVTKLHKYISDVKRYGLISVNTGHYIEIITQLSNELSTVLGGDLEIYTEIFNQIFSYFRTPSYVTYDDLDEYSSLVTNLDKFFQQDAKVVYTRKTTTLIKKLYKYTSVVKKYGIGAVDVASYKVLLNELQNQVATMDDTVVDMSKFTEITSEISNFFETTAVEPQELDSYKTLITNFETVLQANSVSSTKYALLLKKLHKYSSDIERYGVSAVDVGYYQNVLSELSLEITKDTALGDCEILKDYITQIQEIYDPQDSETNEISLYRNLMSELGNVLKTSKKSTEYSLILKKLTKYVSDLKRFGVVSLDNEHYSRLVQQLNNLLIADESVDVSVTTDLMKQLEGYFVTPEYVSIDLEPYCNLVTELENVISADSSVVYATKYSLKITKLQKFVKKIRKFGVKAVDMTQYKELLTSLTNEITNDPEIEFAGEYTSMISQISTYFDPPPSSTIINTVDPFQELVTDLETYIKQDKVLTKSTKITILIQKLYKYSADVKSFGATAVDLQYYQDILTEFNQELETSVNDKEYYQDMLTQISDYFGVPKYVTYNSDPYSSVISELEIYLKPLPTYGNYLELLTKLQKYSSDVVVYGKNKVDNHYFQLIVTQLWNSLSADPQIENLEVFEDVISEISDYFDTSCHVEFDLVPYKQTVSELETYIQKTTTTTTKTSIKRTTLIRKLYKYINDVEAYGIDAVDPDHYNLILHELEEDLGLDEVVDEGYTNLISQISEYFVTPSYVSYDFQPYTDLITKLDTYLSTESNILYQKSYSVHLKKLSKFTAEAVKYGVGVVDTNAYSFTLSQLLTELQNDGVFMDTSIYEGLITELSTYFETDQNLSSLDQYASLISEIEERFQTGHTVLFTKKYSKYVRKIRKYVVDVKKYGIKYVDPTFFNTVLDEMMTEISADPEIEDAVWYGNNVAQLNELLIMPEYESFNVDPYETLITNLEDTLSTSETITKVVYSRKYSLKIKKLRKYSKIVKKFGINAVDSQYYNGLLSEIKCDIDRNLGPSESLTDIFSDISTYIETPSFFLHTSDPFTTLLTELQGLINNEINVFQATKYYPVINNLFEYISEVKQFGLKVLEGDNHYEDLIKLQKMLAEEPNINSFGKYSTLIMLVSKAFDDSCGVLPDSELLINLLFDVENHISEETQITNHNHYFTTIGNLYDFLLDVHLFGTQGVNRNLYRDMVTQVSNVISSDSNIQNQHTYVGTLSRVSTYLTCNSLFPYSTENFRQLMGKLEELISHEPKLIFRYKYLPIIFDLYNYIPDFQFLGTEGTRSEHYRNILCEFRASISIEPDLLDSDIYFEVIEDILEEIERPFHFSREVKPFMKLIGEMEKIIELEPDLVNTIYYRKHLLKLRHYISHRHAVKNLDLELDYISVIVDDVVKMMSSEPKVLDQTTFDRLVSRLRKHVKVSQKTRLAIPLDSSDNAVIEEIEEFVSKTSLPSVDTITFLEDDRLAMELGLSTPKPDPLSDVLDPGLNDLPGLGPNSERIKLLSMIRKLSKPGTNTSPDVLLQITDYYKSKYGEMDLFEEGMGENLLSFGEPNFILDDNDDLMGGHLPGGQQTSSFMGGNYPMEDPSYFFNNPVIIQPVPVFVSGPLPNEPQPDWDPASFLSVMGAETVAKLVPPGDTADCYTLHIEGIDTLEQLEALKAAVENNGLLIAGLDTMAVQAPPTEGESFEGYMALDAVAEMYAEMTVKVVEEILDKLNRYLICKSKMRSPI</sequence>
<evidence type="ECO:0000313" key="3">
    <source>
        <dbReference type="Proteomes" id="UP000291343"/>
    </source>
</evidence>
<reference evidence="2 3" key="1">
    <citation type="journal article" date="2017" name="Gigascience">
        <title>Genome sequence of the small brown planthopper, Laodelphax striatellus.</title>
        <authorList>
            <person name="Zhu J."/>
            <person name="Jiang F."/>
            <person name="Wang X."/>
            <person name="Yang P."/>
            <person name="Bao Y."/>
            <person name="Zhao W."/>
            <person name="Wang W."/>
            <person name="Lu H."/>
            <person name="Wang Q."/>
            <person name="Cui N."/>
            <person name="Li J."/>
            <person name="Chen X."/>
            <person name="Luo L."/>
            <person name="Yu J."/>
            <person name="Kang L."/>
            <person name="Cui F."/>
        </authorList>
    </citation>
    <scope>NUCLEOTIDE SEQUENCE [LARGE SCALE GENOMIC DNA]</scope>
    <source>
        <strain evidence="2">Lst14</strain>
    </source>
</reference>
<protein>
    <recommendedName>
        <fullName evidence="4">KASH domain-containing protein</fullName>
    </recommendedName>
</protein>
<dbReference type="EMBL" id="QKKF02000817">
    <property type="protein sequence ID" value="RZF48941.1"/>
    <property type="molecule type" value="Genomic_DNA"/>
</dbReference>
<gene>
    <name evidence="2" type="ORF">LSTR_LSTR003017</name>
</gene>
<proteinExistence type="predicted"/>
<organism evidence="2 3">
    <name type="scientific">Laodelphax striatellus</name>
    <name type="common">Small brown planthopper</name>
    <name type="synonym">Delphax striatella</name>
    <dbReference type="NCBI Taxonomy" id="195883"/>
    <lineage>
        <taxon>Eukaryota</taxon>
        <taxon>Metazoa</taxon>
        <taxon>Ecdysozoa</taxon>
        <taxon>Arthropoda</taxon>
        <taxon>Hexapoda</taxon>
        <taxon>Insecta</taxon>
        <taxon>Pterygota</taxon>
        <taxon>Neoptera</taxon>
        <taxon>Paraneoptera</taxon>
        <taxon>Hemiptera</taxon>
        <taxon>Auchenorrhyncha</taxon>
        <taxon>Fulgoroidea</taxon>
        <taxon>Delphacidae</taxon>
        <taxon>Criomorphinae</taxon>
        <taxon>Laodelphax</taxon>
    </lineage>
</organism>
<evidence type="ECO:0000256" key="1">
    <source>
        <dbReference type="SAM" id="SignalP"/>
    </source>
</evidence>
<accession>A0A482XXB2</accession>
<name>A0A482XXB2_LAOST</name>